<dbReference type="AlphaFoldDB" id="A0AA35JTB8"/>
<keyword evidence="3" id="KW-1185">Reference proteome</keyword>
<evidence type="ECO:0000313" key="2">
    <source>
        <dbReference type="EMBL" id="CAI5765695.1"/>
    </source>
</evidence>
<feature type="compositionally biased region" description="Polar residues" evidence="1">
    <location>
        <begin position="150"/>
        <end position="172"/>
    </location>
</feature>
<organism evidence="2 3">
    <name type="scientific">Podarcis lilfordi</name>
    <name type="common">Lilford's wall lizard</name>
    <dbReference type="NCBI Taxonomy" id="74358"/>
    <lineage>
        <taxon>Eukaryota</taxon>
        <taxon>Metazoa</taxon>
        <taxon>Chordata</taxon>
        <taxon>Craniata</taxon>
        <taxon>Vertebrata</taxon>
        <taxon>Euteleostomi</taxon>
        <taxon>Lepidosauria</taxon>
        <taxon>Squamata</taxon>
        <taxon>Bifurcata</taxon>
        <taxon>Unidentata</taxon>
        <taxon>Episquamata</taxon>
        <taxon>Laterata</taxon>
        <taxon>Lacertibaenia</taxon>
        <taxon>Lacertidae</taxon>
        <taxon>Podarcis</taxon>
    </lineage>
</organism>
<evidence type="ECO:0000256" key="1">
    <source>
        <dbReference type="SAM" id="MobiDB-lite"/>
    </source>
</evidence>
<protein>
    <submittedName>
        <fullName evidence="2">Uncharacterized protein</fullName>
    </submittedName>
</protein>
<feature type="region of interest" description="Disordered" evidence="1">
    <location>
        <begin position="105"/>
        <end position="172"/>
    </location>
</feature>
<reference evidence="2" key="1">
    <citation type="submission" date="2022-12" db="EMBL/GenBank/DDBJ databases">
        <authorList>
            <person name="Alioto T."/>
            <person name="Alioto T."/>
            <person name="Gomez Garrido J."/>
        </authorList>
    </citation>
    <scope>NUCLEOTIDE SEQUENCE</scope>
</reference>
<sequence>MLKKDFELNLAISPQKSSLANTGSIILHSSSDRNARLWTPEGKLVQGPAHPKRWSLKKPSIYAHSRNPWSHIRGERKENKKKRAFAVLPILEEGQLFSVNEPLKSTEQETLEPAQHGSSSGDAAKDSKLEAKGQQEPEPQLPRIDRPRQASPSQAPSEDTAQSRLKTPPLSSILGQRKHESFFKHNLEEEFLQRIARRTVRRHLFGEINPHKVNRFGAGCSPFHALATTEMETFTLPSNLPMTARMVSKGIVCTSESDLKSMQLTFPELDEVSAEEPKAGDRKKPPDQTKKAKLPPLVKASRSRLSENKKTSGCRLPSVPAVIASASLKWGKF</sequence>
<gene>
    <name evidence="2" type="ORF">PODLI_1B021921</name>
</gene>
<feature type="region of interest" description="Disordered" evidence="1">
    <location>
        <begin position="270"/>
        <end position="314"/>
    </location>
</feature>
<feature type="compositionally biased region" description="Basic and acidic residues" evidence="1">
    <location>
        <begin position="123"/>
        <end position="135"/>
    </location>
</feature>
<feature type="compositionally biased region" description="Basic and acidic residues" evidence="1">
    <location>
        <begin position="275"/>
        <end position="290"/>
    </location>
</feature>
<dbReference type="EMBL" id="OX395127">
    <property type="protein sequence ID" value="CAI5765695.1"/>
    <property type="molecule type" value="Genomic_DNA"/>
</dbReference>
<accession>A0AA35JTB8</accession>
<dbReference type="Proteomes" id="UP001178461">
    <property type="component" value="Chromosome 2"/>
</dbReference>
<proteinExistence type="predicted"/>
<evidence type="ECO:0000313" key="3">
    <source>
        <dbReference type="Proteomes" id="UP001178461"/>
    </source>
</evidence>
<name>A0AA35JTB8_9SAUR</name>